<dbReference type="GO" id="GO:0016791">
    <property type="term" value="F:phosphatase activity"/>
    <property type="evidence" value="ECO:0007669"/>
    <property type="project" value="InterPro"/>
</dbReference>
<proteinExistence type="predicted"/>
<dbReference type="Gene3D" id="2.100.10.30">
    <property type="entry name" value="Jacalin-like lectin domain"/>
    <property type="match status" value="1"/>
</dbReference>
<dbReference type="SUPFAM" id="SSF56219">
    <property type="entry name" value="DNase I-like"/>
    <property type="match status" value="1"/>
</dbReference>
<dbReference type="InterPro" id="IPR038772">
    <property type="entry name" value="Sph/SMPD2-like"/>
</dbReference>
<dbReference type="CDD" id="cd09615">
    <property type="entry name" value="Jacalin_EEP"/>
    <property type="match status" value="1"/>
</dbReference>
<comment type="caution">
    <text evidence="2">The sequence shown here is derived from an EMBL/GenBank/DDBJ whole genome shotgun (WGS) entry which is preliminary data.</text>
</comment>
<keyword evidence="3" id="KW-1185">Reference proteome</keyword>
<dbReference type="InterPro" id="IPR001229">
    <property type="entry name" value="Jacalin-like_lectin_dom"/>
</dbReference>
<dbReference type="SUPFAM" id="SSF51101">
    <property type="entry name" value="Mannose-binding lectins"/>
    <property type="match status" value="1"/>
</dbReference>
<dbReference type="InterPro" id="IPR000300">
    <property type="entry name" value="IPPc"/>
</dbReference>
<dbReference type="InterPro" id="IPR036691">
    <property type="entry name" value="Endo/exonu/phosph_ase_sf"/>
</dbReference>
<reference evidence="2 3" key="1">
    <citation type="submission" date="2014-09" db="EMBL/GenBank/DDBJ databases">
        <authorList>
            <person name="Regsiter A."/>
        </authorList>
    </citation>
    <scope>NUCLEOTIDE SEQUENCE [LARGE SCALE GENOMIC DNA]</scope>
</reference>
<protein>
    <recommendedName>
        <fullName evidence="1">Jacalin-type lectin domain-containing protein</fullName>
    </recommendedName>
</protein>
<dbReference type="AlphaFoldDB" id="A0A0U5FMM3"/>
<dbReference type="SMART" id="SM00915">
    <property type="entry name" value="Jacalin"/>
    <property type="match status" value="1"/>
</dbReference>
<dbReference type="PANTHER" id="PTHR16320">
    <property type="entry name" value="SPHINGOMYELINASE FAMILY MEMBER"/>
    <property type="match status" value="1"/>
</dbReference>
<dbReference type="InterPro" id="IPR036404">
    <property type="entry name" value="Jacalin-like_lectin_dom_sf"/>
</dbReference>
<dbReference type="GO" id="GO:0046856">
    <property type="term" value="P:phosphatidylinositol dephosphorylation"/>
    <property type="evidence" value="ECO:0007669"/>
    <property type="project" value="InterPro"/>
</dbReference>
<dbReference type="Gene3D" id="3.60.10.10">
    <property type="entry name" value="Endonuclease/exonuclease/phosphatase"/>
    <property type="match status" value="1"/>
</dbReference>
<feature type="domain" description="Jacalin-type lectin" evidence="1">
    <location>
        <begin position="315"/>
        <end position="454"/>
    </location>
</feature>
<dbReference type="GO" id="GO:0005737">
    <property type="term" value="C:cytoplasm"/>
    <property type="evidence" value="ECO:0007669"/>
    <property type="project" value="TreeGrafter"/>
</dbReference>
<dbReference type="EMBL" id="CCXZ01000189">
    <property type="protein sequence ID" value="CEG19102.1"/>
    <property type="molecule type" value="Genomic_DNA"/>
</dbReference>
<evidence type="ECO:0000259" key="1">
    <source>
        <dbReference type="PROSITE" id="PS51752"/>
    </source>
</evidence>
<dbReference type="Proteomes" id="UP000052230">
    <property type="component" value="Unassembled WGS sequence"/>
</dbReference>
<evidence type="ECO:0000313" key="3">
    <source>
        <dbReference type="Proteomes" id="UP000052230"/>
    </source>
</evidence>
<gene>
    <name evidence="2" type="ORF">XAC3562_900042</name>
</gene>
<dbReference type="Pfam" id="PF01419">
    <property type="entry name" value="Jacalin"/>
    <property type="match status" value="1"/>
</dbReference>
<evidence type="ECO:0000313" key="2">
    <source>
        <dbReference type="EMBL" id="CEG19102.1"/>
    </source>
</evidence>
<dbReference type="PANTHER" id="PTHR16320:SF1">
    <property type="entry name" value="SPHINGOMYELINASE DDB_G0288017"/>
    <property type="match status" value="1"/>
</dbReference>
<dbReference type="GO" id="GO:0004767">
    <property type="term" value="F:sphingomyelin phosphodiesterase activity"/>
    <property type="evidence" value="ECO:0007669"/>
    <property type="project" value="InterPro"/>
</dbReference>
<name>A0A0U5FMM3_XANCI</name>
<dbReference type="OMA" id="PHGTWFN"/>
<dbReference type="Pfam" id="PF22669">
    <property type="entry name" value="Exo_endo_phos2"/>
    <property type="match status" value="1"/>
</dbReference>
<dbReference type="PROSITE" id="PS51752">
    <property type="entry name" value="JACALIN_LECTIN"/>
    <property type="match status" value="1"/>
</dbReference>
<organism evidence="2 3">
    <name type="scientific">Xanthomonas citri pv. citri</name>
    <dbReference type="NCBI Taxonomy" id="611301"/>
    <lineage>
        <taxon>Bacteria</taxon>
        <taxon>Pseudomonadati</taxon>
        <taxon>Pseudomonadota</taxon>
        <taxon>Gammaproteobacteria</taxon>
        <taxon>Lysobacterales</taxon>
        <taxon>Lysobacteraceae</taxon>
        <taxon>Xanthomonas</taxon>
    </lineage>
</organism>
<accession>A0A0U5FMM3</accession>
<sequence>MRRAGPDASRPSAVPQPHEVIMLQHLRSLLSVGIGATLACAGVAHAQSSVGVLDVLTYNVAGLPEGISSSNPATNTPLLAPKLAPYALVHVQEDFNYHAALYAGDNHPYRTPTSGGAAIGDGLNTLSNYPFNDFTRVKWDKCNGTDCLTPKGFSYMQVRLDNGVLLDVYNAHPNAGTETADLAARRANISQLSQFIGTWSAGNAVLVMMDSNTRYTRSEDNIRELIASNDLIDPWVELIKGTAPAAGAAPLLCGTPPTNSCEVVDKILYRAAPQLTLAANRYQLDPGNFYDSAGKPLSDHYPLYTQFGWAVGADVRTSDSFGGPHGVPFNDVAGGAHQRQLRSVTLRGAERLDAVAASLDNGATLAHGGSGGTATSLALRSGETLTSATVTLGQYNGRTRLFSLSLTTNQGRSIAAGTPTSERYTLTAPTGWHIAGFTGRAGDEIDKLGVIYRKD</sequence>